<evidence type="ECO:0000256" key="9">
    <source>
        <dbReference type="ARBA" id="ARBA00023002"/>
    </source>
</evidence>
<feature type="binding site" evidence="15">
    <location>
        <begin position="57"/>
        <end position="59"/>
    </location>
    <ligand>
        <name>S-adenosyl-L-methionine</name>
        <dbReference type="ChEBI" id="CHEBI:59789"/>
        <label>2</label>
    </ligand>
</feature>
<evidence type="ECO:0000256" key="14">
    <source>
        <dbReference type="PIRNR" id="PIRNR000167"/>
    </source>
</evidence>
<feature type="binding site" evidence="15">
    <location>
        <position position="162"/>
    </location>
    <ligand>
        <name>S-adenosyl-L-methionine</name>
        <dbReference type="ChEBI" id="CHEBI:59789"/>
        <label>2</label>
    </ligand>
</feature>
<dbReference type="InterPro" id="IPR058240">
    <property type="entry name" value="rSAM_sf"/>
</dbReference>
<dbReference type="PATRIC" id="fig|121290.4.peg.597"/>
<feature type="binding site" evidence="15">
    <location>
        <position position="233"/>
    </location>
    <ligand>
        <name>S-adenosyl-L-methionine</name>
        <dbReference type="ChEBI" id="CHEBI:59789"/>
        <label>2</label>
    </ligand>
</feature>
<evidence type="ECO:0000256" key="7">
    <source>
        <dbReference type="ARBA" id="ARBA00022691"/>
    </source>
</evidence>
<comment type="subcellular location">
    <subcellularLocation>
        <location evidence="1 14">Cytoplasm</location>
    </subcellularLocation>
</comment>
<organism evidence="18 19">
    <name type="scientific">Hyphomicrobium sulfonivorans</name>
    <dbReference type="NCBI Taxonomy" id="121290"/>
    <lineage>
        <taxon>Bacteria</taxon>
        <taxon>Pseudomonadati</taxon>
        <taxon>Pseudomonadota</taxon>
        <taxon>Alphaproteobacteria</taxon>
        <taxon>Hyphomicrobiales</taxon>
        <taxon>Hyphomicrobiaceae</taxon>
        <taxon>Hyphomicrobium</taxon>
    </lineage>
</organism>
<evidence type="ECO:0000256" key="12">
    <source>
        <dbReference type="ARBA" id="ARBA00023244"/>
    </source>
</evidence>
<keyword evidence="12 14" id="KW-0627">Porphyrin biosynthesis</keyword>
<dbReference type="GO" id="GO:0004109">
    <property type="term" value="F:coproporphyrinogen oxidase activity"/>
    <property type="evidence" value="ECO:0007669"/>
    <property type="project" value="InterPro"/>
</dbReference>
<evidence type="ECO:0000259" key="17">
    <source>
        <dbReference type="PROSITE" id="PS51918"/>
    </source>
</evidence>
<keyword evidence="10 14" id="KW-0408">Iron</keyword>
<dbReference type="InterPro" id="IPR004558">
    <property type="entry name" value="Coprogen_oxidase_HemN"/>
</dbReference>
<dbReference type="SMART" id="SM00729">
    <property type="entry name" value="Elp3"/>
    <property type="match status" value="1"/>
</dbReference>
<dbReference type="GO" id="GO:0051539">
    <property type="term" value="F:4 iron, 4 sulfur cluster binding"/>
    <property type="evidence" value="ECO:0007669"/>
    <property type="project" value="UniProtKB-KW"/>
</dbReference>
<dbReference type="PROSITE" id="PS51918">
    <property type="entry name" value="RADICAL_SAM"/>
    <property type="match status" value="1"/>
</dbReference>
<dbReference type="EMBL" id="LMTR01000082">
    <property type="protein sequence ID" value="KWT65247.1"/>
    <property type="molecule type" value="Genomic_DNA"/>
</dbReference>
<feature type="binding site" evidence="16">
    <location>
        <position position="55"/>
    </location>
    <ligand>
        <name>[4Fe-4S] cluster</name>
        <dbReference type="ChEBI" id="CHEBI:49883"/>
        <note>4Fe-4S-S-AdoMet</note>
    </ligand>
</feature>
<keyword evidence="8 14" id="KW-0479">Metal-binding</keyword>
<gene>
    <name evidence="18" type="ORF">APY04_2996</name>
</gene>
<feature type="binding site" evidence="15">
    <location>
        <position position="199"/>
    </location>
    <ligand>
        <name>S-adenosyl-L-methionine</name>
        <dbReference type="ChEBI" id="CHEBI:59789"/>
        <label>2</label>
    </ligand>
</feature>
<dbReference type="Pfam" id="PF04055">
    <property type="entry name" value="Radical_SAM"/>
    <property type="match status" value="1"/>
</dbReference>
<dbReference type="SFLD" id="SFLDS00029">
    <property type="entry name" value="Radical_SAM"/>
    <property type="match status" value="1"/>
</dbReference>
<dbReference type="InterPro" id="IPR007197">
    <property type="entry name" value="rSAM"/>
</dbReference>
<dbReference type="Proteomes" id="UP000059074">
    <property type="component" value="Unassembled WGS sequence"/>
</dbReference>
<evidence type="ECO:0000313" key="18">
    <source>
        <dbReference type="EMBL" id="KWT65247.1"/>
    </source>
</evidence>
<feature type="binding site" evidence="15">
    <location>
        <position position="102"/>
    </location>
    <ligand>
        <name>S-adenosyl-L-methionine</name>
        <dbReference type="ChEBI" id="CHEBI:59789"/>
        <label>1</label>
    </ligand>
</feature>
<dbReference type="UniPathway" id="UPA00251">
    <property type="reaction ID" value="UER00323"/>
</dbReference>
<accession>A0A120CTV4</accession>
<evidence type="ECO:0000313" key="19">
    <source>
        <dbReference type="Proteomes" id="UP000059074"/>
    </source>
</evidence>
<dbReference type="SFLD" id="SFLDG01065">
    <property type="entry name" value="anaerobic_coproporphyrinogen-I"/>
    <property type="match status" value="1"/>
</dbReference>
<dbReference type="GO" id="GO:0046872">
    <property type="term" value="F:metal ion binding"/>
    <property type="evidence" value="ECO:0007669"/>
    <property type="project" value="UniProtKB-KW"/>
</dbReference>
<comment type="pathway">
    <text evidence="2 14">Porphyrin-containing compound metabolism; protoporphyrin-IX biosynthesis; protoporphyrinogen-IX from coproporphyrinogen-III (AdoMet route): step 1/1.</text>
</comment>
<dbReference type="PIRSF" id="PIRSF000167">
    <property type="entry name" value="HemN"/>
    <property type="match status" value="1"/>
</dbReference>
<comment type="similarity">
    <text evidence="3 14">Belongs to the anaerobic coproporphyrinogen-III oxidase family.</text>
</comment>
<dbReference type="InterPro" id="IPR006638">
    <property type="entry name" value="Elp3/MiaA/NifB-like_rSAM"/>
</dbReference>
<dbReference type="InterPro" id="IPR034505">
    <property type="entry name" value="Coproporphyrinogen-III_oxidase"/>
</dbReference>
<keyword evidence="5 14" id="KW-0004">4Fe-4S</keyword>
<dbReference type="Gene3D" id="1.10.10.920">
    <property type="match status" value="1"/>
</dbReference>
<keyword evidence="7 14" id="KW-0949">S-adenosyl-L-methionine</keyword>
<dbReference type="PANTHER" id="PTHR13932">
    <property type="entry name" value="COPROPORPHYRINIGEN III OXIDASE"/>
    <property type="match status" value="1"/>
</dbReference>
<dbReference type="PANTHER" id="PTHR13932:SF6">
    <property type="entry name" value="OXYGEN-INDEPENDENT COPROPORPHYRINOGEN III OXIDASE"/>
    <property type="match status" value="1"/>
</dbReference>
<comment type="cofactor">
    <cofactor evidence="14 16">
        <name>[4Fe-4S] cluster</name>
        <dbReference type="ChEBI" id="CHEBI:49883"/>
    </cofactor>
    <text evidence="14 16">Binds 1 [4Fe-4S] cluster. The cluster is coordinated with 3 cysteines and an exchangeable S-adenosyl-L-methionine.</text>
</comment>
<evidence type="ECO:0000256" key="6">
    <source>
        <dbReference type="ARBA" id="ARBA00022490"/>
    </source>
</evidence>
<feature type="binding site" evidence="16">
    <location>
        <position position="51"/>
    </location>
    <ligand>
        <name>[4Fe-4S] cluster</name>
        <dbReference type="ChEBI" id="CHEBI:49883"/>
        <note>4Fe-4S-S-AdoMet</note>
    </ligand>
</feature>
<dbReference type="STRING" id="121290.APY04_2996"/>
<evidence type="ECO:0000256" key="1">
    <source>
        <dbReference type="ARBA" id="ARBA00004496"/>
    </source>
</evidence>
<feature type="binding site" evidence="16">
    <location>
        <position position="58"/>
    </location>
    <ligand>
        <name>[4Fe-4S] cluster</name>
        <dbReference type="ChEBI" id="CHEBI:49883"/>
        <note>4Fe-4S-S-AdoMet</note>
    </ligand>
</feature>
<evidence type="ECO:0000256" key="10">
    <source>
        <dbReference type="ARBA" id="ARBA00023004"/>
    </source>
</evidence>
<feature type="binding site" evidence="15">
    <location>
        <position position="174"/>
    </location>
    <ligand>
        <name>S-adenosyl-L-methionine</name>
        <dbReference type="ChEBI" id="CHEBI:59789"/>
        <label>2</label>
    </ligand>
</feature>
<keyword evidence="6 14" id="KW-0963">Cytoplasm</keyword>
<comment type="subunit">
    <text evidence="4">Monomer.</text>
</comment>
<proteinExistence type="inferred from homology"/>
<dbReference type="Pfam" id="PF06969">
    <property type="entry name" value="HemN_C"/>
    <property type="match status" value="1"/>
</dbReference>
<evidence type="ECO:0000256" key="5">
    <source>
        <dbReference type="ARBA" id="ARBA00022485"/>
    </source>
</evidence>
<evidence type="ECO:0000256" key="16">
    <source>
        <dbReference type="PIRSR" id="PIRSR000167-2"/>
    </source>
</evidence>
<comment type="caution">
    <text evidence="18">The sequence shown here is derived from an EMBL/GenBank/DDBJ whole genome shotgun (WGS) entry which is preliminary data.</text>
</comment>
<comment type="catalytic activity">
    <reaction evidence="13 14">
        <text>coproporphyrinogen III + 2 S-adenosyl-L-methionine = protoporphyrinogen IX + 2 5'-deoxyadenosine + 2 L-methionine + 2 CO2</text>
        <dbReference type="Rhea" id="RHEA:15425"/>
        <dbReference type="ChEBI" id="CHEBI:16526"/>
        <dbReference type="ChEBI" id="CHEBI:17319"/>
        <dbReference type="ChEBI" id="CHEBI:57307"/>
        <dbReference type="ChEBI" id="CHEBI:57309"/>
        <dbReference type="ChEBI" id="CHEBI:57844"/>
        <dbReference type="ChEBI" id="CHEBI:59789"/>
        <dbReference type="EC" id="1.3.98.3"/>
    </reaction>
</comment>
<feature type="binding site" evidence="15">
    <location>
        <position position="45"/>
    </location>
    <ligand>
        <name>S-adenosyl-L-methionine</name>
        <dbReference type="ChEBI" id="CHEBI:59789"/>
        <label>1</label>
    </ligand>
</feature>
<evidence type="ECO:0000256" key="3">
    <source>
        <dbReference type="ARBA" id="ARBA00005493"/>
    </source>
</evidence>
<dbReference type="CDD" id="cd01335">
    <property type="entry name" value="Radical_SAM"/>
    <property type="match status" value="1"/>
</dbReference>
<keyword evidence="9 14" id="KW-0560">Oxidoreductase</keyword>
<feature type="domain" description="Radical SAM core" evidence="17">
    <location>
        <begin position="36"/>
        <end position="270"/>
    </location>
</feature>
<keyword evidence="11 14" id="KW-0411">Iron-sulfur</keyword>
<dbReference type="AlphaFoldDB" id="A0A120CTV4"/>
<dbReference type="InterPro" id="IPR010723">
    <property type="entry name" value="HemN_C"/>
</dbReference>
<evidence type="ECO:0000256" key="2">
    <source>
        <dbReference type="ARBA" id="ARBA00004785"/>
    </source>
</evidence>
<dbReference type="GO" id="GO:0006782">
    <property type="term" value="P:protoporphyrinogen IX biosynthetic process"/>
    <property type="evidence" value="ECO:0007669"/>
    <property type="project" value="UniProtKB-UniPathway"/>
</dbReference>
<feature type="binding site" evidence="15">
    <location>
        <position position="135"/>
    </location>
    <ligand>
        <name>S-adenosyl-L-methionine</name>
        <dbReference type="ChEBI" id="CHEBI:59789"/>
        <label>1</label>
    </ligand>
</feature>
<reference evidence="18 19" key="1">
    <citation type="submission" date="2015-10" db="EMBL/GenBank/DDBJ databases">
        <title>Transcriptomic analysis of a linuron degrading triple-species bacterial consortium.</title>
        <authorList>
            <person name="Albers P."/>
        </authorList>
    </citation>
    <scope>NUCLEOTIDE SEQUENCE [LARGE SCALE GENOMIC DNA]</scope>
    <source>
        <strain evidence="18 19">WDL6</strain>
    </source>
</reference>
<name>A0A120CTV4_HYPSL</name>
<protein>
    <recommendedName>
        <fullName evidence="14">Coproporphyrinogen-III oxidase</fullName>
        <ecNumber evidence="14">1.3.98.3</ecNumber>
    </recommendedName>
</protein>
<evidence type="ECO:0000256" key="4">
    <source>
        <dbReference type="ARBA" id="ARBA00011245"/>
    </source>
</evidence>
<dbReference type="GO" id="GO:0051989">
    <property type="term" value="F:coproporphyrinogen dehydrogenase activity"/>
    <property type="evidence" value="ECO:0007669"/>
    <property type="project" value="UniProtKB-EC"/>
</dbReference>
<dbReference type="NCBIfam" id="TIGR00538">
    <property type="entry name" value="hemN"/>
    <property type="match status" value="1"/>
</dbReference>
<dbReference type="GO" id="GO:0005737">
    <property type="term" value="C:cytoplasm"/>
    <property type="evidence" value="ECO:0007669"/>
    <property type="project" value="UniProtKB-SubCell"/>
</dbReference>
<feature type="binding site" evidence="15">
    <location>
        <position position="315"/>
    </location>
    <ligand>
        <name>S-adenosyl-L-methionine</name>
        <dbReference type="ChEBI" id="CHEBI:59789"/>
        <label>1</label>
    </ligand>
</feature>
<dbReference type="EC" id="1.3.98.3" evidence="14"/>
<evidence type="ECO:0000256" key="15">
    <source>
        <dbReference type="PIRSR" id="PIRSR000167-1"/>
    </source>
</evidence>
<evidence type="ECO:0000256" key="11">
    <source>
        <dbReference type="ARBA" id="ARBA00023014"/>
    </source>
</evidence>
<evidence type="ECO:0000256" key="8">
    <source>
        <dbReference type="ARBA" id="ARBA00022723"/>
    </source>
</evidence>
<keyword evidence="19" id="KW-1185">Reference proteome</keyword>
<sequence>MKRYSAPVPRYTSYPTAPNFSADVGASQYDRWLSALNPGSLISLYLHIPYCSSLCWYCGCCTKAVQRYEPISDYLTALHSEIAGVSQRMQASHRVNHIHWGGGSPNILSADDIALLAATQREHFEILDKAEFAVEIDPRGLDAERVAAFARAGVTRVSLGVQDFDTKVQTAINRHQSFAETQFAAEEFRAHGIDNINIDVVYGLPHQTRDGVQKTIEQVLELRPSRVAAFGYAHLPSRLKHQTMIDEKALPDVIERFAQASRISRTLAKAGYVRIGLDHYALPEDPMARGMLARNFQGYTTDVADALIGFGASAIGRLPQGYVQNTPAAGEYARKILAGELATARGFTLSNADKMRAFVIERLMCDLTFPASELRSRFGTACNELIEEAQALLEADQDRLMEPDGDAFRVTDRGRPFVRSIAACFDSYFDSGARHAPGV</sequence>
<dbReference type="Gene3D" id="3.30.750.200">
    <property type="match status" value="1"/>
</dbReference>
<dbReference type="SUPFAM" id="SSF102114">
    <property type="entry name" value="Radical SAM enzymes"/>
    <property type="match status" value="1"/>
</dbReference>
<evidence type="ECO:0000256" key="13">
    <source>
        <dbReference type="ARBA" id="ARBA00048321"/>
    </source>
</evidence>